<dbReference type="GeneID" id="40872499"/>
<accession>A0A4Y5P3G2</accession>
<evidence type="ECO:0000256" key="1">
    <source>
        <dbReference type="ARBA" id="ARBA00007039"/>
    </source>
</evidence>
<dbReference type="PANTHER" id="PTHR10381">
    <property type="entry name" value="ATP-DEPENDENT CLP PROTEASE PROTEOLYTIC SUBUNIT"/>
    <property type="match status" value="1"/>
</dbReference>
<keyword evidence="3" id="KW-0934">Plastid</keyword>
<geneLocation type="chloroplast" evidence="3"/>
<evidence type="ECO:0000313" key="3">
    <source>
        <dbReference type="EMBL" id="QCW57804.1"/>
    </source>
</evidence>
<dbReference type="Pfam" id="PF00574">
    <property type="entry name" value="CLP_protease"/>
    <property type="match status" value="1"/>
</dbReference>
<keyword evidence="3" id="KW-0645">Protease</keyword>
<dbReference type="GO" id="GO:0051117">
    <property type="term" value="F:ATPase binding"/>
    <property type="evidence" value="ECO:0007669"/>
    <property type="project" value="TreeGrafter"/>
</dbReference>
<dbReference type="CDD" id="cd07017">
    <property type="entry name" value="S14_ClpP_2"/>
    <property type="match status" value="1"/>
</dbReference>
<name>A0A4Y5P3G2_9CHLO</name>
<dbReference type="InterPro" id="IPR029045">
    <property type="entry name" value="ClpP/crotonase-like_dom_sf"/>
</dbReference>
<dbReference type="GO" id="GO:0004176">
    <property type="term" value="F:ATP-dependent peptidase activity"/>
    <property type="evidence" value="ECO:0007669"/>
    <property type="project" value="InterPro"/>
</dbReference>
<comment type="similarity">
    <text evidence="1 2">Belongs to the peptidase S14 family.</text>
</comment>
<protein>
    <recommendedName>
        <fullName evidence="2">ATP-dependent Clp protease proteolytic subunit</fullName>
    </recommendedName>
</protein>
<sequence length="224" mass="25474">MPIGVPQILFSFEVDNEEDAEEAVDADWIDLYDILSKERILLLCSELSDEMSNQLIGLFVYFNAENPYKEFFFYINSYGGVIIGAIALFDAINYVSSDVSTIAVGNAFNMASLIVSTGTQGKRISLPHARFLIHEPDAGSTPIYITSAVDETKRILRVTDLVFRLYCERTGQSFERLEKDIYGDEKFYMSAEEAQKYNLVDLVVKEENIINEMITDHEMQQNIN</sequence>
<dbReference type="PRINTS" id="PR00127">
    <property type="entry name" value="CLPPROTEASEP"/>
</dbReference>
<evidence type="ECO:0000256" key="2">
    <source>
        <dbReference type="RuleBase" id="RU003567"/>
    </source>
</evidence>
<dbReference type="GO" id="GO:0004252">
    <property type="term" value="F:serine-type endopeptidase activity"/>
    <property type="evidence" value="ECO:0007669"/>
    <property type="project" value="InterPro"/>
</dbReference>
<dbReference type="AlphaFoldDB" id="A0A4Y5P3G2"/>
<dbReference type="PANTHER" id="PTHR10381:SF11">
    <property type="entry name" value="ATP-DEPENDENT CLP PROTEASE PROTEOLYTIC SUBUNIT, MITOCHONDRIAL"/>
    <property type="match status" value="1"/>
</dbReference>
<reference evidence="3" key="1">
    <citation type="journal article" date="2019" name="Int. J. Mol. Sci.">
        <title>Characterization of the Chloroplast Genome of Trentepohlia odorata (Trentepohliales, Chlorophyta), and Discussion of its Taxonomy.</title>
        <authorList>
            <person name="Zhu H."/>
            <person name="Hu Y."/>
            <person name="Liu F."/>
            <person name="Hu Z."/>
            <person name="Liu G."/>
        </authorList>
    </citation>
    <scope>NUCLEOTIDE SEQUENCE</scope>
</reference>
<keyword evidence="3" id="KW-0378">Hydrolase</keyword>
<dbReference type="GO" id="GO:0009536">
    <property type="term" value="C:plastid"/>
    <property type="evidence" value="ECO:0007669"/>
    <property type="project" value="UniProtKB-ARBA"/>
</dbReference>
<dbReference type="SUPFAM" id="SSF52096">
    <property type="entry name" value="ClpP/crotonase"/>
    <property type="match status" value="1"/>
</dbReference>
<dbReference type="RefSeq" id="YP_009667501.1">
    <property type="nucleotide sequence ID" value="NC_043776.1"/>
</dbReference>
<proteinExistence type="inferred from homology"/>
<dbReference type="InterPro" id="IPR023562">
    <property type="entry name" value="ClpP/TepA"/>
</dbReference>
<dbReference type="InterPro" id="IPR001907">
    <property type="entry name" value="ClpP"/>
</dbReference>
<dbReference type="GO" id="GO:0009368">
    <property type="term" value="C:endopeptidase Clp complex"/>
    <property type="evidence" value="ECO:0007669"/>
    <property type="project" value="TreeGrafter"/>
</dbReference>
<gene>
    <name evidence="3" type="primary">clpP</name>
</gene>
<keyword evidence="3" id="KW-0150">Chloroplast</keyword>
<dbReference type="Gene3D" id="3.90.226.10">
    <property type="entry name" value="2-enoyl-CoA Hydratase, Chain A, domain 1"/>
    <property type="match status" value="1"/>
</dbReference>
<dbReference type="GO" id="GO:0006515">
    <property type="term" value="P:protein quality control for misfolded or incompletely synthesized proteins"/>
    <property type="evidence" value="ECO:0007669"/>
    <property type="project" value="TreeGrafter"/>
</dbReference>
<organism evidence="3">
    <name type="scientific">Trentepohlia odorata</name>
    <dbReference type="NCBI Taxonomy" id="2576626"/>
    <lineage>
        <taxon>Eukaryota</taxon>
        <taxon>Viridiplantae</taxon>
        <taxon>Chlorophyta</taxon>
        <taxon>core chlorophytes</taxon>
        <taxon>Ulvophyceae</taxon>
        <taxon>TCBD clade</taxon>
        <taxon>Trentepohliales</taxon>
        <taxon>Trentepohliaceae</taxon>
        <taxon>Trentepohlia</taxon>
    </lineage>
</organism>
<dbReference type="EMBL" id="MK580484">
    <property type="protein sequence ID" value="QCW57804.1"/>
    <property type="molecule type" value="Genomic_DNA"/>
</dbReference>